<reference evidence="4 5" key="1">
    <citation type="submission" date="2020-08" db="EMBL/GenBank/DDBJ databases">
        <title>A Genomic Blueprint of the Chicken Gut Microbiome.</title>
        <authorList>
            <person name="Gilroy R."/>
            <person name="Ravi A."/>
            <person name="Getino M."/>
            <person name="Pursley I."/>
            <person name="Horton D.L."/>
            <person name="Alikhan N.-F."/>
            <person name="Baker D."/>
            <person name="Gharbi K."/>
            <person name="Hall N."/>
            <person name="Watson M."/>
            <person name="Adriaenssens E.M."/>
            <person name="Foster-Nyarko E."/>
            <person name="Jarju S."/>
            <person name="Secka A."/>
            <person name="Antonio M."/>
            <person name="Oren A."/>
            <person name="Chaudhuri R."/>
            <person name="La Ragione R.M."/>
            <person name="Hildebrand F."/>
            <person name="Pallen M.J."/>
        </authorList>
    </citation>
    <scope>NUCLEOTIDE SEQUENCE [LARGE SCALE GENOMIC DNA]</scope>
    <source>
        <strain evidence="4 5">Re1</strain>
    </source>
</reference>
<dbReference type="InterPro" id="IPR008984">
    <property type="entry name" value="SMAD_FHA_dom_sf"/>
</dbReference>
<feature type="region of interest" description="Disordered" evidence="2">
    <location>
        <begin position="266"/>
        <end position="304"/>
    </location>
</feature>
<dbReference type="PROSITE" id="PS50006">
    <property type="entry name" value="FHA_DOMAIN"/>
    <property type="match status" value="1"/>
</dbReference>
<dbReference type="CDD" id="cd00060">
    <property type="entry name" value="FHA"/>
    <property type="match status" value="1"/>
</dbReference>
<evidence type="ECO:0000259" key="3">
    <source>
        <dbReference type="PROSITE" id="PS50006"/>
    </source>
</evidence>
<evidence type="ECO:0000256" key="1">
    <source>
        <dbReference type="ARBA" id="ARBA00022553"/>
    </source>
</evidence>
<dbReference type="Gene3D" id="2.60.200.20">
    <property type="match status" value="1"/>
</dbReference>
<comment type="caution">
    <text evidence="4">The sequence shown here is derived from an EMBL/GenBank/DDBJ whole genome shotgun (WGS) entry which is preliminary data.</text>
</comment>
<evidence type="ECO:0000256" key="2">
    <source>
        <dbReference type="SAM" id="MobiDB-lite"/>
    </source>
</evidence>
<keyword evidence="1" id="KW-0597">Phosphoprotein</keyword>
<feature type="region of interest" description="Disordered" evidence="2">
    <location>
        <begin position="216"/>
        <end position="235"/>
    </location>
</feature>
<feature type="compositionally biased region" description="Low complexity" evidence="2">
    <location>
        <begin position="162"/>
        <end position="174"/>
    </location>
</feature>
<proteinExistence type="predicted"/>
<dbReference type="EMBL" id="JACSPX010000001">
    <property type="protein sequence ID" value="MBD8011517.1"/>
    <property type="molecule type" value="Genomic_DNA"/>
</dbReference>
<evidence type="ECO:0000313" key="5">
    <source>
        <dbReference type="Proteomes" id="UP000611521"/>
    </source>
</evidence>
<feature type="region of interest" description="Disordered" evidence="2">
    <location>
        <begin position="162"/>
        <end position="208"/>
    </location>
</feature>
<name>A0ABR8W3C0_9MICO</name>
<gene>
    <name evidence="4" type="ORF">H9633_04315</name>
</gene>
<dbReference type="Proteomes" id="UP000611521">
    <property type="component" value="Unassembled WGS sequence"/>
</dbReference>
<feature type="domain" description="FHA" evidence="3">
    <location>
        <begin position="364"/>
        <end position="420"/>
    </location>
</feature>
<dbReference type="InterPro" id="IPR000253">
    <property type="entry name" value="FHA_dom"/>
</dbReference>
<feature type="compositionally biased region" description="Low complexity" evidence="2">
    <location>
        <begin position="181"/>
        <end position="208"/>
    </location>
</feature>
<dbReference type="SUPFAM" id="SSF49879">
    <property type="entry name" value="SMAD/FHA domain"/>
    <property type="match status" value="1"/>
</dbReference>
<dbReference type="Pfam" id="PF00498">
    <property type="entry name" value="FHA"/>
    <property type="match status" value="1"/>
</dbReference>
<keyword evidence="5" id="KW-1185">Reference proteome</keyword>
<protein>
    <submittedName>
        <fullName evidence="4">FHA domain-containing protein</fullName>
    </submittedName>
</protein>
<feature type="compositionally biased region" description="Basic and acidic residues" evidence="2">
    <location>
        <begin position="225"/>
        <end position="234"/>
    </location>
</feature>
<organism evidence="4 5">
    <name type="scientific">Microbacterium commune</name>
    <dbReference type="NCBI Taxonomy" id="2762219"/>
    <lineage>
        <taxon>Bacteria</taxon>
        <taxon>Bacillati</taxon>
        <taxon>Actinomycetota</taxon>
        <taxon>Actinomycetes</taxon>
        <taxon>Micrococcales</taxon>
        <taxon>Microbacteriaceae</taxon>
        <taxon>Microbacterium</taxon>
    </lineage>
</organism>
<dbReference type="RefSeq" id="WP_191712206.1">
    <property type="nucleotide sequence ID" value="NZ_JACSPX010000001.1"/>
</dbReference>
<evidence type="ECO:0000313" key="4">
    <source>
        <dbReference type="EMBL" id="MBD8011517.1"/>
    </source>
</evidence>
<accession>A0ABR8W3C0</accession>
<sequence>MNQFAYRPGSWQVIAEQHGMIAVPGDTPVERVAALSGLMHDGAPQLTEVIDVLTGGRIASLGSFVVALLGDGFARLAVRGDVTVTVAGTEGDEVVSGAEISTWTERYITDPRSFLVSLEDGQSTTSLVVRSGTVLAASVAFPGDDLPAAEGRAGVQTAAAAPAEVSAPVVTPPADAEPVEATPADSVTPPADAAADPAEAPDAQPDLAPADLAPAAEADATAGEADVRDPEHADPVQTEAMPVTAAPDAPAVDAGFPTLVPAEYTFAPAPPSSPDDDVLDATVHSVPRGPAAAPDAPAGDHDGSTISLAELRRMREAGEAPGQAARTAGPDTPTEVLPAVENSAVAHGAARLSTGQVVTLDRVVIIGRRPRATRASGDSLPHLVAVDSPQQDISRSHLEIRPEGDSVVVIDLHTTNGSTLLRPGADPVRLHPGEHTLVLSGDVVDLGDGVTVTFEGLT</sequence>